<dbReference type="Pfam" id="PF00270">
    <property type="entry name" value="DEAD"/>
    <property type="match status" value="1"/>
</dbReference>
<organism evidence="9">
    <name type="scientific">hydrothermal vent metagenome</name>
    <dbReference type="NCBI Taxonomy" id="652676"/>
    <lineage>
        <taxon>unclassified sequences</taxon>
        <taxon>metagenomes</taxon>
        <taxon>ecological metagenomes</taxon>
    </lineage>
</organism>
<protein>
    <recommendedName>
        <fullName evidence="5">DNA 5'-3' helicase</fullName>
        <ecNumber evidence="5">5.6.2.3</ecNumber>
    </recommendedName>
</protein>
<comment type="cofactor">
    <cofactor evidence="1">
        <name>[4Fe-4S] cluster</name>
        <dbReference type="ChEBI" id="CHEBI:49883"/>
    </cofactor>
</comment>
<dbReference type="GO" id="GO:0016818">
    <property type="term" value="F:hydrolase activity, acting on acid anhydrides, in phosphorus-containing anhydrides"/>
    <property type="evidence" value="ECO:0007669"/>
    <property type="project" value="InterPro"/>
</dbReference>
<dbReference type="PROSITE" id="PS51193">
    <property type="entry name" value="HELICASE_ATP_BIND_2"/>
    <property type="match status" value="1"/>
</dbReference>
<dbReference type="InterPro" id="IPR014001">
    <property type="entry name" value="Helicase_ATP-bd"/>
</dbReference>
<dbReference type="InterPro" id="IPR045028">
    <property type="entry name" value="DinG/Rad3-like"/>
</dbReference>
<keyword evidence="2" id="KW-0547">Nucleotide-binding</keyword>
<keyword evidence="9" id="KW-0347">Helicase</keyword>
<dbReference type="InterPro" id="IPR027417">
    <property type="entry name" value="P-loop_NTPase"/>
</dbReference>
<dbReference type="GO" id="GO:0005524">
    <property type="term" value="F:ATP binding"/>
    <property type="evidence" value="ECO:0007669"/>
    <property type="project" value="UniProtKB-KW"/>
</dbReference>
<feature type="region of interest" description="Disordered" evidence="7">
    <location>
        <begin position="42"/>
        <end position="63"/>
    </location>
</feature>
<dbReference type="PANTHER" id="PTHR11472">
    <property type="entry name" value="DNA REPAIR DEAD HELICASE RAD3/XP-D SUBFAMILY MEMBER"/>
    <property type="match status" value="1"/>
</dbReference>
<evidence type="ECO:0000256" key="4">
    <source>
        <dbReference type="ARBA" id="ARBA00022840"/>
    </source>
</evidence>
<dbReference type="SUPFAM" id="SSF52540">
    <property type="entry name" value="P-loop containing nucleoside triphosphate hydrolases"/>
    <property type="match status" value="1"/>
</dbReference>
<proteinExistence type="predicted"/>
<evidence type="ECO:0000256" key="3">
    <source>
        <dbReference type="ARBA" id="ARBA00022801"/>
    </source>
</evidence>
<reference evidence="9" key="1">
    <citation type="submission" date="2018-06" db="EMBL/GenBank/DDBJ databases">
        <authorList>
            <person name="Zhirakovskaya E."/>
        </authorList>
    </citation>
    <scope>NUCLEOTIDE SEQUENCE</scope>
</reference>
<gene>
    <name evidence="9" type="ORF">MNBD_GAMMA12-160</name>
</gene>
<dbReference type="PANTHER" id="PTHR11472:SF34">
    <property type="entry name" value="REGULATOR OF TELOMERE ELONGATION HELICASE 1"/>
    <property type="match status" value="1"/>
</dbReference>
<feature type="domain" description="Helicase ATP-binding" evidence="8">
    <location>
        <begin position="14"/>
        <end position="297"/>
    </location>
</feature>
<evidence type="ECO:0000256" key="6">
    <source>
        <dbReference type="ARBA" id="ARBA00048954"/>
    </source>
</evidence>
<evidence type="ECO:0000256" key="7">
    <source>
        <dbReference type="SAM" id="MobiDB-lite"/>
    </source>
</evidence>
<sequence>MVSKAYDILANDGPFSQYVSGFSARSSQQEMAQLIQDTLQGTKGDNRQAVNEKNEENEQTSQHSIIVEAGTGIGKTFAYLVPSILSARKVIVSTGTRNLQDQLFHRDLPLVKKALNSSIKTALLKGRRNYLCIYRLQSARKDVRHSHPFVVDELEQIEAWSGRTRSGDVIELDQIPESSVVWPMVTSTVENCLGQDCPDVKECHVLKARRRAQQADILVINHHLLFADMLLKDNGFGELLPGAEAIILDEAHQLPDLAIQMFGTALSHRQLIELLKDVEAEAIKVFGKSEELTREVTPVKKAIQHFKSEVSGLKGRQIWQELIVKSAVKKTFNALSAAVNELQNYLSDIAAESRGLENCQKRCDQILKRFDLMSEKNESDYACWLEISSSGFIWYLTPVDIAHKFKAKIDRYDAAWVMTSATLAVESKFKHFIERMGMTPEQTAQFDSPFDYQKNALLYLPQAMPEPSHPDYTRAVVDSSIDIINQCPGGVFFLFTSYRALNLAHEMLKRRCNKPLLVQGSAPRNDLLDDFRVHGRSVLLGTSSFWEGVDVRGQSLSCVIIDKLPFASPGDPVLQARIDLAKRQGKNPFMELQLPQAVINLKQGVGRLIRDVSDKGVMMLCDPRLKSKPYGKIFLKSLPPMRHTTEAEDVDKFFDFMLEEV</sequence>
<evidence type="ECO:0000256" key="5">
    <source>
        <dbReference type="ARBA" id="ARBA00044969"/>
    </source>
</evidence>
<feature type="compositionally biased region" description="Basic and acidic residues" evidence="7">
    <location>
        <begin position="44"/>
        <end position="56"/>
    </location>
</feature>
<dbReference type="SMART" id="SM00487">
    <property type="entry name" value="DEXDc"/>
    <property type="match status" value="1"/>
</dbReference>
<evidence type="ECO:0000259" key="8">
    <source>
        <dbReference type="PROSITE" id="PS51193"/>
    </source>
</evidence>
<dbReference type="GO" id="GO:0006281">
    <property type="term" value="P:DNA repair"/>
    <property type="evidence" value="ECO:0007669"/>
    <property type="project" value="TreeGrafter"/>
</dbReference>
<keyword evidence="4" id="KW-0067">ATP-binding</keyword>
<dbReference type="GO" id="GO:0043139">
    <property type="term" value="F:5'-3' DNA helicase activity"/>
    <property type="evidence" value="ECO:0007669"/>
    <property type="project" value="UniProtKB-EC"/>
</dbReference>
<dbReference type="AlphaFoldDB" id="A0A3B0YGF0"/>
<dbReference type="EC" id="5.6.2.3" evidence="5"/>
<dbReference type="InterPro" id="IPR014013">
    <property type="entry name" value="Helic_SF1/SF2_ATP-bd_DinG/Rad3"/>
</dbReference>
<keyword evidence="3" id="KW-0378">Hydrolase</keyword>
<accession>A0A3B0YGF0</accession>
<evidence type="ECO:0000313" key="9">
    <source>
        <dbReference type="EMBL" id="VAW74412.1"/>
    </source>
</evidence>
<name>A0A3B0YGF0_9ZZZZ</name>
<dbReference type="Pfam" id="PF13307">
    <property type="entry name" value="Helicase_C_2"/>
    <property type="match status" value="1"/>
</dbReference>
<comment type="catalytic activity">
    <reaction evidence="6">
        <text>ATP + H2O = ADP + phosphate + H(+)</text>
        <dbReference type="Rhea" id="RHEA:13065"/>
        <dbReference type="ChEBI" id="CHEBI:15377"/>
        <dbReference type="ChEBI" id="CHEBI:15378"/>
        <dbReference type="ChEBI" id="CHEBI:30616"/>
        <dbReference type="ChEBI" id="CHEBI:43474"/>
        <dbReference type="ChEBI" id="CHEBI:456216"/>
        <dbReference type="EC" id="5.6.2.3"/>
    </reaction>
</comment>
<dbReference type="Gene3D" id="3.40.50.300">
    <property type="entry name" value="P-loop containing nucleotide triphosphate hydrolases"/>
    <property type="match status" value="2"/>
</dbReference>
<dbReference type="GO" id="GO:0003676">
    <property type="term" value="F:nucleic acid binding"/>
    <property type="evidence" value="ECO:0007669"/>
    <property type="project" value="InterPro"/>
</dbReference>
<dbReference type="InterPro" id="IPR011545">
    <property type="entry name" value="DEAD/DEAH_box_helicase_dom"/>
</dbReference>
<dbReference type="SMART" id="SM00491">
    <property type="entry name" value="HELICc2"/>
    <property type="match status" value="1"/>
</dbReference>
<evidence type="ECO:0000256" key="2">
    <source>
        <dbReference type="ARBA" id="ARBA00022741"/>
    </source>
</evidence>
<dbReference type="InterPro" id="IPR006555">
    <property type="entry name" value="ATP-dep_Helicase_C"/>
</dbReference>
<dbReference type="EMBL" id="UOFL01000058">
    <property type="protein sequence ID" value="VAW74412.1"/>
    <property type="molecule type" value="Genomic_DNA"/>
</dbReference>
<evidence type="ECO:0000256" key="1">
    <source>
        <dbReference type="ARBA" id="ARBA00001966"/>
    </source>
</evidence>